<evidence type="ECO:0000313" key="2">
    <source>
        <dbReference type="Proteomes" id="UP000298030"/>
    </source>
</evidence>
<reference evidence="1 2" key="1">
    <citation type="journal article" date="2019" name="Nat. Ecol. Evol.">
        <title>Megaphylogeny resolves global patterns of mushroom evolution.</title>
        <authorList>
            <person name="Varga T."/>
            <person name="Krizsan K."/>
            <person name="Foldi C."/>
            <person name="Dima B."/>
            <person name="Sanchez-Garcia M."/>
            <person name="Sanchez-Ramirez S."/>
            <person name="Szollosi G.J."/>
            <person name="Szarkandi J.G."/>
            <person name="Papp V."/>
            <person name="Albert L."/>
            <person name="Andreopoulos W."/>
            <person name="Angelini C."/>
            <person name="Antonin V."/>
            <person name="Barry K.W."/>
            <person name="Bougher N.L."/>
            <person name="Buchanan P."/>
            <person name="Buyck B."/>
            <person name="Bense V."/>
            <person name="Catcheside P."/>
            <person name="Chovatia M."/>
            <person name="Cooper J."/>
            <person name="Damon W."/>
            <person name="Desjardin D."/>
            <person name="Finy P."/>
            <person name="Geml J."/>
            <person name="Haridas S."/>
            <person name="Hughes K."/>
            <person name="Justo A."/>
            <person name="Karasinski D."/>
            <person name="Kautmanova I."/>
            <person name="Kiss B."/>
            <person name="Kocsube S."/>
            <person name="Kotiranta H."/>
            <person name="LaButti K.M."/>
            <person name="Lechner B.E."/>
            <person name="Liimatainen K."/>
            <person name="Lipzen A."/>
            <person name="Lukacs Z."/>
            <person name="Mihaltcheva S."/>
            <person name="Morgado L.N."/>
            <person name="Niskanen T."/>
            <person name="Noordeloos M.E."/>
            <person name="Ohm R.A."/>
            <person name="Ortiz-Santana B."/>
            <person name="Ovrebo C."/>
            <person name="Racz N."/>
            <person name="Riley R."/>
            <person name="Savchenko A."/>
            <person name="Shiryaev A."/>
            <person name="Soop K."/>
            <person name="Spirin V."/>
            <person name="Szebenyi C."/>
            <person name="Tomsovsky M."/>
            <person name="Tulloss R.E."/>
            <person name="Uehling J."/>
            <person name="Grigoriev I.V."/>
            <person name="Vagvolgyi C."/>
            <person name="Papp T."/>
            <person name="Martin F.M."/>
            <person name="Miettinen O."/>
            <person name="Hibbett D.S."/>
            <person name="Nagy L.G."/>
        </authorList>
    </citation>
    <scope>NUCLEOTIDE SEQUENCE [LARGE SCALE GENOMIC DNA]</scope>
    <source>
        <strain evidence="1 2">FP101781</strain>
    </source>
</reference>
<dbReference type="EMBL" id="QPFP01000052">
    <property type="protein sequence ID" value="TEB25962.1"/>
    <property type="molecule type" value="Genomic_DNA"/>
</dbReference>
<name>A0A4Y7SVW3_COPMI</name>
<sequence>MTNLASFTLHSARHHCSKILDSGLHSFRATLHTLQITIAVDITSWTLPTSTLLPNLRHFEVNLNRCSLYPGDGLFNNTLAPFLNARRTTIESLTVGLYRCTLIHLSAILDPLDPFPHLAALSLTQNLPSEFPKVENEAQIVASAIHRFVLHSAPKRAQLEVDLWPGALAAFASQPFNDSSSQVHSQIQTLKKLGYFEGS</sequence>
<evidence type="ECO:0000313" key="1">
    <source>
        <dbReference type="EMBL" id="TEB25962.1"/>
    </source>
</evidence>
<proteinExistence type="predicted"/>
<dbReference type="AlphaFoldDB" id="A0A4Y7SVW3"/>
<organism evidence="1 2">
    <name type="scientific">Coprinellus micaceus</name>
    <name type="common">Glistening ink-cap mushroom</name>
    <name type="synonym">Coprinus micaceus</name>
    <dbReference type="NCBI Taxonomy" id="71717"/>
    <lineage>
        <taxon>Eukaryota</taxon>
        <taxon>Fungi</taxon>
        <taxon>Dikarya</taxon>
        <taxon>Basidiomycota</taxon>
        <taxon>Agaricomycotina</taxon>
        <taxon>Agaricomycetes</taxon>
        <taxon>Agaricomycetidae</taxon>
        <taxon>Agaricales</taxon>
        <taxon>Agaricineae</taxon>
        <taxon>Psathyrellaceae</taxon>
        <taxon>Coprinellus</taxon>
    </lineage>
</organism>
<protein>
    <submittedName>
        <fullName evidence="1">Uncharacterized protein</fullName>
    </submittedName>
</protein>
<keyword evidence="2" id="KW-1185">Reference proteome</keyword>
<dbReference type="Proteomes" id="UP000298030">
    <property type="component" value="Unassembled WGS sequence"/>
</dbReference>
<comment type="caution">
    <text evidence="1">The sequence shown here is derived from an EMBL/GenBank/DDBJ whole genome shotgun (WGS) entry which is preliminary data.</text>
</comment>
<accession>A0A4Y7SVW3</accession>
<gene>
    <name evidence="1" type="ORF">FA13DRAFT_1123226</name>
</gene>